<comment type="caution">
    <text evidence="4">The sequence shown here is derived from an EMBL/GenBank/DDBJ whole genome shotgun (WGS) entry which is preliminary data.</text>
</comment>
<feature type="domain" description="Transglutaminase-like" evidence="2">
    <location>
        <begin position="279"/>
        <end position="354"/>
    </location>
</feature>
<keyword evidence="5" id="KW-1185">Reference proteome</keyword>
<proteinExistence type="predicted"/>
<dbReference type="Pfam" id="PF12969">
    <property type="entry name" value="DUF3857"/>
    <property type="match status" value="1"/>
</dbReference>
<name>A0ABX2FMQ6_9BACT</name>
<dbReference type="Proteomes" id="UP000779507">
    <property type="component" value="Unassembled WGS sequence"/>
</dbReference>
<evidence type="ECO:0000313" key="4">
    <source>
        <dbReference type="EMBL" id="NRT18217.1"/>
    </source>
</evidence>
<evidence type="ECO:0000313" key="5">
    <source>
        <dbReference type="Proteomes" id="UP000779507"/>
    </source>
</evidence>
<accession>A0ABX2FMQ6</accession>
<dbReference type="Pfam" id="PF01841">
    <property type="entry name" value="Transglut_core"/>
    <property type="match status" value="1"/>
</dbReference>
<dbReference type="InterPro" id="IPR024618">
    <property type="entry name" value="DUF3857"/>
</dbReference>
<evidence type="ECO:0000259" key="3">
    <source>
        <dbReference type="Pfam" id="PF12969"/>
    </source>
</evidence>
<protein>
    <submittedName>
        <fullName evidence="4">Transglutaminase-like putative cysteine protease</fullName>
    </submittedName>
</protein>
<dbReference type="SUPFAM" id="SSF54001">
    <property type="entry name" value="Cysteine proteinases"/>
    <property type="match status" value="1"/>
</dbReference>
<gene>
    <name evidence="4" type="ORF">HNP98_001028</name>
</gene>
<organism evidence="4 5">
    <name type="scientific">Hymenobacter caeli</name>
    <dbReference type="NCBI Taxonomy" id="2735894"/>
    <lineage>
        <taxon>Bacteria</taxon>
        <taxon>Pseudomonadati</taxon>
        <taxon>Bacteroidota</taxon>
        <taxon>Cytophagia</taxon>
        <taxon>Cytophagales</taxon>
        <taxon>Hymenobacteraceae</taxon>
        <taxon>Hymenobacter</taxon>
    </lineage>
</organism>
<feature type="chain" id="PRO_5047465731" evidence="1">
    <location>
        <begin position="22"/>
        <end position="645"/>
    </location>
</feature>
<sequence>MLRRLFLLPALLLAVAARAQAPSPLLAAMQQQYPGEKAVYLELRQDLTVEIRNDSVQVLARHHADMLHLGEQSAMYANDRVSSSHFSRLQKLGARTLVPAGDKFKTVKVTDFKDKFEMQNGVFFDDTRSTSFSFPAVGPGARTVTDYTVRHVDARFVLPFYVASYVPVRHAELTITAPRGVRIGYKTFHAENTPIKYTQEEKGNQVVYRWTADNLPSPPRDEDAPEASYYLPHIVFFVEEAPVGGQARQLLSGVPQLYTMYADFVRRIDRHPSPALQHRVDSLVSGAPSEEEKVRRIYYWVQDNVRYIAFEQGLRGFIPHDAGLVCARRYGDCKDMANLTNEMLHLAGVQHAYLTWVGTRDLPYKYAELATPGVDNHMIATYEPTPGHYVFLDATSKHTPYGMPSAMIQGKEGLLALDAKTSRVVDIPAMDKARSGADDTSVLTLDGTALRGTGQLRLAGYSKVRQSYGLDGLDGTDETKYVKSLLERGNNKFFVDKYTIANLDARDRPLSISYDYRLQDYVQRVDDEVYVNLSLERPYATDRIDSTTRKLPRYNEFAHTDHTRTELVVPAGYEVSYLPPSAQAQGDALGFKVSYERKGDKIIQDRELYVNYLLLQPQQFGRWNAVVNKLGTAYREVVILKKKKG</sequence>
<keyword evidence="1" id="KW-0732">Signal</keyword>
<feature type="signal peptide" evidence="1">
    <location>
        <begin position="1"/>
        <end position="21"/>
    </location>
</feature>
<dbReference type="EMBL" id="JABSNP010000003">
    <property type="protein sequence ID" value="NRT18217.1"/>
    <property type="molecule type" value="Genomic_DNA"/>
</dbReference>
<evidence type="ECO:0000256" key="1">
    <source>
        <dbReference type="SAM" id="SignalP"/>
    </source>
</evidence>
<dbReference type="InterPro" id="IPR038765">
    <property type="entry name" value="Papain-like_cys_pep_sf"/>
</dbReference>
<evidence type="ECO:0000259" key="2">
    <source>
        <dbReference type="Pfam" id="PF01841"/>
    </source>
</evidence>
<dbReference type="Gene3D" id="2.60.40.3140">
    <property type="match status" value="1"/>
</dbReference>
<reference evidence="4 5" key="1">
    <citation type="submission" date="2020-05" db="EMBL/GenBank/DDBJ databases">
        <title>Genomic Encyclopedia of Type Strains, Phase IV (KMG-V): Genome sequencing to study the core and pangenomes of soil and plant-associated prokaryotes.</title>
        <authorList>
            <person name="Whitman W."/>
        </authorList>
    </citation>
    <scope>NUCLEOTIDE SEQUENCE [LARGE SCALE GENOMIC DNA]</scope>
    <source>
        <strain evidence="4 5">9A</strain>
    </source>
</reference>
<dbReference type="RefSeq" id="WP_173808956.1">
    <property type="nucleotide sequence ID" value="NZ_JABSNP010000003.1"/>
</dbReference>
<feature type="domain" description="DUF3857" evidence="3">
    <location>
        <begin position="84"/>
        <end position="218"/>
    </location>
</feature>
<dbReference type="InterPro" id="IPR002931">
    <property type="entry name" value="Transglutaminase-like"/>
</dbReference>
<dbReference type="Gene3D" id="2.60.120.1130">
    <property type="match status" value="1"/>
</dbReference>
<dbReference type="Gene3D" id="3.10.620.30">
    <property type="match status" value="1"/>
</dbReference>